<reference evidence="2" key="1">
    <citation type="journal article" date="2019" name="Int. J. Syst. Evol. Microbiol.">
        <title>The Global Catalogue of Microorganisms (GCM) 10K type strain sequencing project: providing services to taxonomists for standard genome sequencing and annotation.</title>
        <authorList>
            <consortium name="The Broad Institute Genomics Platform"/>
            <consortium name="The Broad Institute Genome Sequencing Center for Infectious Disease"/>
            <person name="Wu L."/>
            <person name="Ma J."/>
        </authorList>
    </citation>
    <scope>NUCLEOTIDE SEQUENCE [LARGE SCALE GENOMIC DNA]</scope>
    <source>
        <strain evidence="2">JCM 18326</strain>
    </source>
</reference>
<accession>A0ABP9DIM3</accession>
<sequence length="44" mass="4825">MIKKIKRKMGVLGIAAIAFMVPPMVLSIAFGVVNYMKAKKELGM</sequence>
<protein>
    <submittedName>
        <fullName evidence="1">Uncharacterized protein</fullName>
    </submittedName>
</protein>
<gene>
    <name evidence="1" type="ORF">GCM10023331_34490</name>
</gene>
<dbReference type="EMBL" id="BAABJX010000055">
    <property type="protein sequence ID" value="GAA4846863.1"/>
    <property type="molecule type" value="Genomic_DNA"/>
</dbReference>
<evidence type="ECO:0000313" key="1">
    <source>
        <dbReference type="EMBL" id="GAA4846863.1"/>
    </source>
</evidence>
<name>A0ABP9DIM3_9BACT</name>
<keyword evidence="2" id="KW-1185">Reference proteome</keyword>
<organism evidence="1 2">
    <name type="scientific">Algivirga pacifica</name>
    <dbReference type="NCBI Taxonomy" id="1162670"/>
    <lineage>
        <taxon>Bacteria</taxon>
        <taxon>Pseudomonadati</taxon>
        <taxon>Bacteroidota</taxon>
        <taxon>Cytophagia</taxon>
        <taxon>Cytophagales</taxon>
        <taxon>Flammeovirgaceae</taxon>
        <taxon>Algivirga</taxon>
    </lineage>
</organism>
<comment type="caution">
    <text evidence="1">The sequence shown here is derived from an EMBL/GenBank/DDBJ whole genome shotgun (WGS) entry which is preliminary data.</text>
</comment>
<evidence type="ECO:0000313" key="2">
    <source>
        <dbReference type="Proteomes" id="UP001500298"/>
    </source>
</evidence>
<proteinExistence type="predicted"/>
<dbReference type="Proteomes" id="UP001500298">
    <property type="component" value="Unassembled WGS sequence"/>
</dbReference>